<organism evidence="2 3">
    <name type="scientific">Ignicoccus pacificus DSM 13166</name>
    <dbReference type="NCBI Taxonomy" id="940294"/>
    <lineage>
        <taxon>Archaea</taxon>
        <taxon>Thermoproteota</taxon>
        <taxon>Thermoprotei</taxon>
        <taxon>Desulfurococcales</taxon>
        <taxon>Desulfurococcaceae</taxon>
        <taxon>Ignicoccus</taxon>
    </lineage>
</organism>
<evidence type="ECO:0000313" key="2">
    <source>
        <dbReference type="EMBL" id="UXD22167.1"/>
    </source>
</evidence>
<keyword evidence="3" id="KW-1185">Reference proteome</keyword>
<feature type="transmembrane region" description="Helical" evidence="1">
    <location>
        <begin position="111"/>
        <end position="132"/>
    </location>
</feature>
<feature type="transmembrane region" description="Helical" evidence="1">
    <location>
        <begin position="195"/>
        <end position="213"/>
    </location>
</feature>
<proteinExistence type="predicted"/>
<dbReference type="KEGG" id="ipc:IPA_02265"/>
<accession>A0A977KAN7</accession>
<keyword evidence="1" id="KW-0472">Membrane</keyword>
<dbReference type="Proteomes" id="UP001063698">
    <property type="component" value="Chromosome"/>
</dbReference>
<reference evidence="2" key="1">
    <citation type="submission" date="2013-11" db="EMBL/GenBank/DDBJ databases">
        <title>Comparative genomics of Ignicoccus.</title>
        <authorList>
            <person name="Podar M."/>
        </authorList>
    </citation>
    <scope>NUCLEOTIDE SEQUENCE</scope>
    <source>
        <strain evidence="2">DSM 13166</strain>
    </source>
</reference>
<protein>
    <submittedName>
        <fullName evidence="2">Uncharacterized protein</fullName>
    </submittedName>
</protein>
<keyword evidence="1" id="KW-1133">Transmembrane helix</keyword>
<keyword evidence="1" id="KW-0812">Transmembrane</keyword>
<evidence type="ECO:0000313" key="3">
    <source>
        <dbReference type="Proteomes" id="UP001063698"/>
    </source>
</evidence>
<feature type="transmembrane region" description="Helical" evidence="1">
    <location>
        <begin position="25"/>
        <end position="45"/>
    </location>
</feature>
<dbReference type="AlphaFoldDB" id="A0A977KAN7"/>
<evidence type="ECO:0000256" key="1">
    <source>
        <dbReference type="SAM" id="Phobius"/>
    </source>
</evidence>
<sequence length="230" mass="25919">MRLSLIGISISYIYAIYWSLYEGDLISKALVGLAFPLSMIFAISMHSLPRTFRSKPHPIALLSVPLLALGLFDYRFYLMSLIPYLIGSKYFELPRYCKLSKEIGGIAGKGLFYYCCGHAFSVIALIFPLIFYSTPLTFLHTMLLGFVSIHVFIHLPTMIPPILGIKNARRYNYFPYVLTILASALWPFFKDLSWLLYFSALIAVALVFLPLNLPKRGTKSARRAGAGILA</sequence>
<gene>
    <name evidence="2" type="ORF">IPA_02265</name>
</gene>
<dbReference type="EMBL" id="CP006868">
    <property type="protein sequence ID" value="UXD22167.1"/>
    <property type="molecule type" value="Genomic_DNA"/>
</dbReference>
<name>A0A977KAN7_9CREN</name>
<feature type="transmembrane region" description="Helical" evidence="1">
    <location>
        <begin position="171"/>
        <end position="189"/>
    </location>
</feature>
<feature type="transmembrane region" description="Helical" evidence="1">
    <location>
        <begin position="138"/>
        <end position="159"/>
    </location>
</feature>